<comment type="caution">
    <text evidence="1">The sequence shown here is derived from an EMBL/GenBank/DDBJ whole genome shotgun (WGS) entry which is preliminary data.</text>
</comment>
<sequence>MADNIPVYKTQKDVDGPWTPEGGLCLWTKVDGHILVPTGEPKALQLPTSHRRLGEVSPFIDNLVKCLQETYNDPTSEGYRKYTPVVEYWKTLKQRLTNINSLPSDTLQTRFWPKTDHGTGFNPLVVSGETAVTAVISGDLVVDDLERELNEENDVQPEHYIPRAIWLGRAMGSVVRDTTDEHHEEFLVEWWRPRHRKSMNATDKERYSAILVGQKDWEKDPGYVRPQWINASAAIYSWKYRSKESSDRVKPCRMISLFLTIINLNITTRRIRKKQGSYQVASGRVTMASEDLLREQYHATGLETRLDAIGLETAFHALASGRVAMHSDASPSRPLQVKIRSSSP</sequence>
<proteinExistence type="predicted"/>
<dbReference type="AlphaFoldDB" id="A0ABD3I164"/>
<gene>
    <name evidence="1" type="ORF">R1sor_010296</name>
</gene>
<evidence type="ECO:0000313" key="1">
    <source>
        <dbReference type="EMBL" id="KAL3696220.1"/>
    </source>
</evidence>
<accession>A0ABD3I164</accession>
<reference evidence="1 2" key="1">
    <citation type="submission" date="2024-09" db="EMBL/GenBank/DDBJ databases">
        <title>Chromosome-scale assembly of Riccia sorocarpa.</title>
        <authorList>
            <person name="Paukszto L."/>
        </authorList>
    </citation>
    <scope>NUCLEOTIDE SEQUENCE [LARGE SCALE GENOMIC DNA]</scope>
    <source>
        <strain evidence="1">LP-2024</strain>
        <tissue evidence="1">Aerial parts of the thallus</tissue>
    </source>
</reference>
<name>A0ABD3I164_9MARC</name>
<dbReference type="EMBL" id="JBJQOH010000002">
    <property type="protein sequence ID" value="KAL3696220.1"/>
    <property type="molecule type" value="Genomic_DNA"/>
</dbReference>
<dbReference type="Proteomes" id="UP001633002">
    <property type="component" value="Unassembled WGS sequence"/>
</dbReference>
<protein>
    <submittedName>
        <fullName evidence="1">Uncharacterized protein</fullName>
    </submittedName>
</protein>
<organism evidence="1 2">
    <name type="scientific">Riccia sorocarpa</name>
    <dbReference type="NCBI Taxonomy" id="122646"/>
    <lineage>
        <taxon>Eukaryota</taxon>
        <taxon>Viridiplantae</taxon>
        <taxon>Streptophyta</taxon>
        <taxon>Embryophyta</taxon>
        <taxon>Marchantiophyta</taxon>
        <taxon>Marchantiopsida</taxon>
        <taxon>Marchantiidae</taxon>
        <taxon>Marchantiales</taxon>
        <taxon>Ricciaceae</taxon>
        <taxon>Riccia</taxon>
    </lineage>
</organism>
<keyword evidence="2" id="KW-1185">Reference proteome</keyword>
<evidence type="ECO:0000313" key="2">
    <source>
        <dbReference type="Proteomes" id="UP001633002"/>
    </source>
</evidence>